<feature type="compositionally biased region" description="Basic and acidic residues" evidence="1">
    <location>
        <begin position="279"/>
        <end position="300"/>
    </location>
</feature>
<comment type="caution">
    <text evidence="2">The sequence shown here is derived from an EMBL/GenBank/DDBJ whole genome shotgun (WGS) entry which is preliminary data.</text>
</comment>
<evidence type="ECO:0000313" key="2">
    <source>
        <dbReference type="EMBL" id="GAW81542.1"/>
    </source>
</evidence>
<dbReference type="RefSeq" id="XP_028544131.1">
    <property type="nucleotide sequence ID" value="XM_028688330.1"/>
</dbReference>
<reference evidence="3" key="1">
    <citation type="submission" date="2017-04" db="EMBL/GenBank/DDBJ databases">
        <title>Plasmodium gonderi genome.</title>
        <authorList>
            <person name="Arisue N."/>
            <person name="Honma H."/>
            <person name="Kawai S."/>
            <person name="Tougan T."/>
            <person name="Tanabe K."/>
            <person name="Horii T."/>
        </authorList>
    </citation>
    <scope>NUCLEOTIDE SEQUENCE [LARGE SCALE GENOMIC DNA]</scope>
    <source>
        <strain evidence="3">ATCC 30045</strain>
    </source>
</reference>
<accession>A0A1Y1JL72</accession>
<sequence>MGNSCKKIMYAKRNRTPPDDFNQRFDFQSDNNSSWDNPSYYNELYIRNFNCENEFLNNNNNTLSLDNEGNFMANNSLVYINELYDILENENKVKIKKVDNSDIEEFLIIEKHIKLKRKKKKINPFKKKKEKFGKDEENNKLPLHKSDGNDKYKFVVPSFPGDSSQNKKKSKIKDRTHSKNTELETWCSSSNDNRYDIFEEDRRHILKQKQQKEKAGAKGSDQKGGTKDSNNDKSKNKVHNNAKTKDKVDNKAKDKNKTDNNAKGNPNGNTNNLRNQQNMDHEFNLRFENSEELDSIKGKELNNGTKRFREPFPD</sequence>
<feature type="compositionally biased region" description="Low complexity" evidence="1">
    <location>
        <begin position="261"/>
        <end position="278"/>
    </location>
</feature>
<evidence type="ECO:0000256" key="1">
    <source>
        <dbReference type="SAM" id="MobiDB-lite"/>
    </source>
</evidence>
<feature type="region of interest" description="Disordered" evidence="1">
    <location>
        <begin position="207"/>
        <end position="314"/>
    </location>
</feature>
<feature type="compositionally biased region" description="Basic and acidic residues" evidence="1">
    <location>
        <begin position="243"/>
        <end position="260"/>
    </location>
</feature>
<evidence type="ECO:0000313" key="3">
    <source>
        <dbReference type="Proteomes" id="UP000195521"/>
    </source>
</evidence>
<dbReference type="OMA" id="NFNCENE"/>
<feature type="compositionally biased region" description="Basic and acidic residues" evidence="1">
    <location>
        <begin position="132"/>
        <end position="153"/>
    </location>
</feature>
<proteinExistence type="predicted"/>
<keyword evidence="3" id="KW-1185">Reference proteome</keyword>
<dbReference type="OrthoDB" id="378406at2759"/>
<name>A0A1Y1JL72_PLAGO</name>
<gene>
    <name evidence="2" type="ORF">PGO_103010</name>
</gene>
<dbReference type="EMBL" id="BDQF01000011">
    <property type="protein sequence ID" value="GAW81542.1"/>
    <property type="molecule type" value="Genomic_DNA"/>
</dbReference>
<feature type="region of interest" description="Disordered" evidence="1">
    <location>
        <begin position="125"/>
        <end position="187"/>
    </location>
</feature>
<protein>
    <submittedName>
        <fullName evidence="2">Uncharacterized protein</fullName>
    </submittedName>
</protein>
<dbReference type="Proteomes" id="UP000195521">
    <property type="component" value="Unassembled WGS sequence"/>
</dbReference>
<organism evidence="2 3">
    <name type="scientific">Plasmodium gonderi</name>
    <dbReference type="NCBI Taxonomy" id="77519"/>
    <lineage>
        <taxon>Eukaryota</taxon>
        <taxon>Sar</taxon>
        <taxon>Alveolata</taxon>
        <taxon>Apicomplexa</taxon>
        <taxon>Aconoidasida</taxon>
        <taxon>Haemosporida</taxon>
        <taxon>Plasmodiidae</taxon>
        <taxon>Plasmodium</taxon>
        <taxon>Plasmodium (Plasmodium)</taxon>
    </lineage>
</organism>
<dbReference type="AlphaFoldDB" id="A0A1Y1JL72"/>
<feature type="compositionally biased region" description="Basic and acidic residues" evidence="1">
    <location>
        <begin position="173"/>
        <end position="182"/>
    </location>
</feature>
<feature type="compositionally biased region" description="Basic and acidic residues" evidence="1">
    <location>
        <begin position="210"/>
        <end position="235"/>
    </location>
</feature>
<dbReference type="GeneID" id="39748265"/>